<dbReference type="KEGG" id="avp:AVENP_0438"/>
<feature type="transmembrane region" description="Helical" evidence="7">
    <location>
        <begin position="12"/>
        <end position="31"/>
    </location>
</feature>
<dbReference type="PANTHER" id="PTHR43163">
    <property type="entry name" value="DIPEPTIDE TRANSPORT SYSTEM PERMEASE PROTEIN DPPB-RELATED"/>
    <property type="match status" value="1"/>
</dbReference>
<dbReference type="GO" id="GO:0005886">
    <property type="term" value="C:plasma membrane"/>
    <property type="evidence" value="ECO:0007669"/>
    <property type="project" value="UniProtKB-SubCell"/>
</dbReference>
<feature type="transmembrane region" description="Helical" evidence="7">
    <location>
        <begin position="279"/>
        <end position="303"/>
    </location>
</feature>
<evidence type="ECO:0000313" key="10">
    <source>
        <dbReference type="Proteomes" id="UP000503482"/>
    </source>
</evidence>
<keyword evidence="4 7" id="KW-0812">Transmembrane</keyword>
<evidence type="ECO:0000313" key="9">
    <source>
        <dbReference type="EMBL" id="QKF66012.1"/>
    </source>
</evidence>
<comment type="subcellular location">
    <subcellularLocation>
        <location evidence="1 7">Cell membrane</location>
        <topology evidence="1 7">Multi-pass membrane protein</topology>
    </subcellularLocation>
</comment>
<protein>
    <submittedName>
        <fullName evidence="9">ABC transporter, permease protein</fullName>
    </submittedName>
</protein>
<proteinExistence type="inferred from homology"/>
<dbReference type="CDD" id="cd06261">
    <property type="entry name" value="TM_PBP2"/>
    <property type="match status" value="1"/>
</dbReference>
<dbReference type="InterPro" id="IPR035906">
    <property type="entry name" value="MetI-like_sf"/>
</dbReference>
<evidence type="ECO:0000259" key="8">
    <source>
        <dbReference type="PROSITE" id="PS50928"/>
    </source>
</evidence>
<dbReference type="Pfam" id="PF00528">
    <property type="entry name" value="BPD_transp_1"/>
    <property type="match status" value="1"/>
</dbReference>
<keyword evidence="2 7" id="KW-0813">Transport</keyword>
<gene>
    <name evidence="9" type="ORF">AVENP_0438</name>
</gene>
<accession>A0AAE7B951</accession>
<dbReference type="SUPFAM" id="SSF161098">
    <property type="entry name" value="MetI-like"/>
    <property type="match status" value="1"/>
</dbReference>
<feature type="transmembrane region" description="Helical" evidence="7">
    <location>
        <begin position="179"/>
        <end position="198"/>
    </location>
</feature>
<dbReference type="PROSITE" id="PS50928">
    <property type="entry name" value="ABC_TM1"/>
    <property type="match status" value="1"/>
</dbReference>
<dbReference type="EMBL" id="CP053840">
    <property type="protein sequence ID" value="QKF66012.1"/>
    <property type="molecule type" value="Genomic_DNA"/>
</dbReference>
<feature type="transmembrane region" description="Helical" evidence="7">
    <location>
        <begin position="101"/>
        <end position="126"/>
    </location>
</feature>
<evidence type="ECO:0000256" key="6">
    <source>
        <dbReference type="ARBA" id="ARBA00023136"/>
    </source>
</evidence>
<dbReference type="Proteomes" id="UP000503482">
    <property type="component" value="Chromosome"/>
</dbReference>
<dbReference type="PANTHER" id="PTHR43163:SF6">
    <property type="entry name" value="DIPEPTIDE TRANSPORT SYSTEM PERMEASE PROTEIN DPPB-RELATED"/>
    <property type="match status" value="1"/>
</dbReference>
<keyword evidence="10" id="KW-1185">Reference proteome</keyword>
<feature type="domain" description="ABC transmembrane type-1" evidence="8">
    <location>
        <begin position="101"/>
        <end position="302"/>
    </location>
</feature>
<comment type="similarity">
    <text evidence="7">Belongs to the binding-protein-dependent transport system permease family.</text>
</comment>
<sequence>MFINIFIKRFFQVIIVALLSSSIGFLMMHLLPGDIAMRIAAGRYGPDGLTAEIAQSVRIELQLNKPLYEQYLISIFNFLKLDLGYSLVSGNSVIQELKVQLGYSFVLALLAFIVSLIIAIPLGIFTSISKYKFVNNSVMLISIIIRAIPPFVLALILILIFSIWFNILPPAGFESWKNFVLPTLTLCLGLAAVSNRLITDSMNDVQNSSYFKYGRFKGLSQNITIKRHGIKNALIPLISFLALQSVYLIEGVVVVETIFAFPGIGHALVHAIVARDIPMIQGTVLIMGLIFVFINLIVDILALNLDPRLKEKKYNGK</sequence>
<evidence type="ECO:0000256" key="5">
    <source>
        <dbReference type="ARBA" id="ARBA00022989"/>
    </source>
</evidence>
<feature type="transmembrane region" description="Helical" evidence="7">
    <location>
        <begin position="234"/>
        <end position="259"/>
    </location>
</feature>
<evidence type="ECO:0000256" key="1">
    <source>
        <dbReference type="ARBA" id="ARBA00004651"/>
    </source>
</evidence>
<dbReference type="Gene3D" id="1.10.3720.10">
    <property type="entry name" value="MetI-like"/>
    <property type="match status" value="1"/>
</dbReference>
<dbReference type="InterPro" id="IPR000515">
    <property type="entry name" value="MetI-like"/>
</dbReference>
<evidence type="ECO:0000256" key="7">
    <source>
        <dbReference type="RuleBase" id="RU363032"/>
    </source>
</evidence>
<dbReference type="GO" id="GO:0071916">
    <property type="term" value="F:dipeptide transmembrane transporter activity"/>
    <property type="evidence" value="ECO:0007669"/>
    <property type="project" value="TreeGrafter"/>
</dbReference>
<name>A0AAE7B951_9BACT</name>
<keyword evidence="3" id="KW-1003">Cell membrane</keyword>
<reference evidence="9 10" key="1">
    <citation type="submission" date="2020-05" db="EMBL/GenBank/DDBJ databases">
        <title>Complete genome sequencing of Campylobacter and Arcobacter type strains.</title>
        <authorList>
            <person name="Miller W.G."/>
            <person name="Yee E."/>
        </authorList>
    </citation>
    <scope>NUCLEOTIDE SEQUENCE [LARGE SCALE GENOMIC DNA]</scope>
    <source>
        <strain evidence="9 10">LMG 26156</strain>
    </source>
</reference>
<keyword evidence="5 7" id="KW-1133">Transmembrane helix</keyword>
<feature type="transmembrane region" description="Helical" evidence="7">
    <location>
        <begin position="138"/>
        <end position="167"/>
    </location>
</feature>
<dbReference type="RefSeq" id="WP_128359294.1">
    <property type="nucleotide sequence ID" value="NZ_CP053840.1"/>
</dbReference>
<evidence type="ECO:0000256" key="3">
    <source>
        <dbReference type="ARBA" id="ARBA00022475"/>
    </source>
</evidence>
<evidence type="ECO:0000256" key="4">
    <source>
        <dbReference type="ARBA" id="ARBA00022692"/>
    </source>
</evidence>
<evidence type="ECO:0000256" key="2">
    <source>
        <dbReference type="ARBA" id="ARBA00022448"/>
    </source>
</evidence>
<organism evidence="9 10">
    <name type="scientific">Arcobacter venerupis</name>
    <dbReference type="NCBI Taxonomy" id="1054033"/>
    <lineage>
        <taxon>Bacteria</taxon>
        <taxon>Pseudomonadati</taxon>
        <taxon>Campylobacterota</taxon>
        <taxon>Epsilonproteobacteria</taxon>
        <taxon>Campylobacterales</taxon>
        <taxon>Arcobacteraceae</taxon>
        <taxon>Arcobacter</taxon>
    </lineage>
</organism>
<keyword evidence="6 7" id="KW-0472">Membrane</keyword>
<dbReference type="AlphaFoldDB" id="A0AAE7B951"/>